<dbReference type="InterPro" id="IPR039424">
    <property type="entry name" value="SBP_5"/>
</dbReference>
<dbReference type="GeneID" id="70911724"/>
<accession>A0AAN0Y3C8</accession>
<dbReference type="CDD" id="cd08500">
    <property type="entry name" value="PBP2_NikA_DppA_OppA_like_4"/>
    <property type="match status" value="1"/>
</dbReference>
<dbReference type="RefSeq" id="WP_020334569.1">
    <property type="nucleotide sequence ID" value="NZ_ATFJ01000024.1"/>
</dbReference>
<proteinExistence type="predicted"/>
<sequence length="640" mass="72755">MKNTALPLFVTQVAASVALAISFSSQAATYNEAPQLAELVNSGTLPAVEKRLPENPLVVEPIESIGQYGGELRLLGLKKDNGHRMRMLKYDNLFNFNRTYTGIEPNLATGYTVNKDLTEYTITLRKGMKWSDGHPFTAEDIAFYIDLMNRDDWSGNRPFFARNVGDAKAEVINTNTIKFTLSKPDGMFIRKLANTDGSNIVQFPKHYCQQFLPEFNNNAEANAKAAGFDSWQQYFQTKCRAHYFFEHYTNPERPTVNAWKVKVPPGPKTQYAVWERNPYYWMVDTAGNQLPYLDSIYFSYSENKEEMVLRAAAGETDFQTRHIGLSTYRPMLMDNQEKGGYKYDFRPSTRMNALVLPLNQTHRDPIKRELFSNKDFRIALSHAIDRDGISETIYSGVVKAYQAAPAEGSAFYDEEFATQFTKYDPDKANKMLDAIGLNKRDEQGYRLDKTGERLRIEALMDQSHVGERTDILELVKNDWREVGIFLDIRIVEGSFMQTQRLDNNFDLLPPPGDGGIGVLDSFAAYAVQNPASIWGIGYYYWMSDKNHATAVEPPAHVKKQIELYRKMGETASQEEQNKLMKEILQISKEHFYTIGTVSSLDEGVVIKHGVHNADTQVPDSYSIASPGPMRTAQLWKEADK</sequence>
<dbReference type="PANTHER" id="PTHR30290">
    <property type="entry name" value="PERIPLASMIC BINDING COMPONENT OF ABC TRANSPORTER"/>
    <property type="match status" value="1"/>
</dbReference>
<dbReference type="SUPFAM" id="SSF53850">
    <property type="entry name" value="Periplasmic binding protein-like II"/>
    <property type="match status" value="1"/>
</dbReference>
<evidence type="ECO:0000313" key="4">
    <source>
        <dbReference type="Proteomes" id="UP000092741"/>
    </source>
</evidence>
<gene>
    <name evidence="3" type="ORF">BA890_10385</name>
</gene>
<dbReference type="Gene3D" id="3.40.190.10">
    <property type="entry name" value="Periplasmic binding protein-like II"/>
    <property type="match status" value="1"/>
</dbReference>
<keyword evidence="4" id="KW-1185">Reference proteome</keyword>
<dbReference type="AlphaFoldDB" id="A0AAN0Y3C8"/>
<feature type="domain" description="Solute-binding protein family 5" evidence="2">
    <location>
        <begin position="103"/>
        <end position="508"/>
    </location>
</feature>
<protein>
    <submittedName>
        <fullName evidence="3">Peptide ABC transporter substrate-binding protein</fullName>
    </submittedName>
</protein>
<dbReference type="GO" id="GO:0015833">
    <property type="term" value="P:peptide transport"/>
    <property type="evidence" value="ECO:0007669"/>
    <property type="project" value="TreeGrafter"/>
</dbReference>
<dbReference type="Proteomes" id="UP000092741">
    <property type="component" value="Chromosome 1"/>
</dbReference>
<evidence type="ECO:0000256" key="1">
    <source>
        <dbReference type="SAM" id="SignalP"/>
    </source>
</evidence>
<dbReference type="PANTHER" id="PTHR30290:SF62">
    <property type="entry name" value="OLIGOPEPTIDE ABC TRANSPORTER, PERIPLASMIC OLIGOPEPTIDE-BINDING PROTEIN"/>
    <property type="match status" value="1"/>
</dbReference>
<name>A0AAN0Y3C8_VIBNA</name>
<feature type="signal peptide" evidence="1">
    <location>
        <begin position="1"/>
        <end position="27"/>
    </location>
</feature>
<dbReference type="Pfam" id="PF00496">
    <property type="entry name" value="SBP_bac_5"/>
    <property type="match status" value="1"/>
</dbReference>
<reference evidence="3 4" key="1">
    <citation type="submission" date="2016-07" db="EMBL/GenBank/DDBJ databases">
        <title>Developing Vibrio natriegens as a novel, fast-growing host for biotechnology.</title>
        <authorList>
            <person name="Weinstock M.T."/>
            <person name="Hesek E.D."/>
            <person name="Wilson C.M."/>
            <person name="Gibson D.G."/>
        </authorList>
    </citation>
    <scope>NUCLEOTIDE SEQUENCE [LARGE SCALE GENOMIC DNA]</scope>
    <source>
        <strain evidence="3 4">ATCC 14048</strain>
    </source>
</reference>
<dbReference type="InterPro" id="IPR023765">
    <property type="entry name" value="SBP_5_CS"/>
</dbReference>
<keyword evidence="1" id="KW-0732">Signal</keyword>
<feature type="chain" id="PRO_5043007701" evidence="1">
    <location>
        <begin position="28"/>
        <end position="640"/>
    </location>
</feature>
<organism evidence="3 4">
    <name type="scientific">Vibrio natriegens NBRC 15636 = ATCC 14048 = DSM 759</name>
    <dbReference type="NCBI Taxonomy" id="1219067"/>
    <lineage>
        <taxon>Bacteria</taxon>
        <taxon>Pseudomonadati</taxon>
        <taxon>Pseudomonadota</taxon>
        <taxon>Gammaproteobacteria</taxon>
        <taxon>Vibrionales</taxon>
        <taxon>Vibrionaceae</taxon>
        <taxon>Vibrio</taxon>
    </lineage>
</organism>
<dbReference type="Gene3D" id="3.10.105.10">
    <property type="entry name" value="Dipeptide-binding Protein, Domain 3"/>
    <property type="match status" value="1"/>
</dbReference>
<dbReference type="InterPro" id="IPR000914">
    <property type="entry name" value="SBP_5_dom"/>
</dbReference>
<dbReference type="EMBL" id="CP016345">
    <property type="protein sequence ID" value="ANQ13156.1"/>
    <property type="molecule type" value="Genomic_DNA"/>
</dbReference>
<evidence type="ECO:0000259" key="2">
    <source>
        <dbReference type="Pfam" id="PF00496"/>
    </source>
</evidence>
<dbReference type="GO" id="GO:1904680">
    <property type="term" value="F:peptide transmembrane transporter activity"/>
    <property type="evidence" value="ECO:0007669"/>
    <property type="project" value="TreeGrafter"/>
</dbReference>
<evidence type="ECO:0000313" key="3">
    <source>
        <dbReference type="EMBL" id="ANQ13156.1"/>
    </source>
</evidence>
<dbReference type="PROSITE" id="PS01040">
    <property type="entry name" value="SBP_BACTERIAL_5"/>
    <property type="match status" value="1"/>
</dbReference>
<dbReference type="KEGG" id="vna:PN96_02890"/>